<evidence type="ECO:0000313" key="1">
    <source>
        <dbReference type="EMBL" id="MDC7225303.1"/>
    </source>
</evidence>
<proteinExistence type="predicted"/>
<name>A0AAJ1MHI5_9SPIO</name>
<gene>
    <name evidence="1" type="ORF">PQJ61_00905</name>
</gene>
<organism evidence="1 2">
    <name type="scientific">Candidatus Thalassospirochaeta sargassi</name>
    <dbReference type="NCBI Taxonomy" id="3119039"/>
    <lineage>
        <taxon>Bacteria</taxon>
        <taxon>Pseudomonadati</taxon>
        <taxon>Spirochaetota</taxon>
        <taxon>Spirochaetia</taxon>
        <taxon>Spirochaetales</taxon>
        <taxon>Spirochaetaceae</taxon>
        <taxon>Candidatus Thalassospirochaeta</taxon>
    </lineage>
</organism>
<protein>
    <submittedName>
        <fullName evidence="1">Uncharacterized protein</fullName>
    </submittedName>
</protein>
<reference evidence="1 2" key="1">
    <citation type="submission" date="2022-12" db="EMBL/GenBank/DDBJ databases">
        <title>Metagenome assembled genome from gulf of manar.</title>
        <authorList>
            <person name="Kohli P."/>
            <person name="Pk S."/>
            <person name="Venkata Ramana C."/>
            <person name="Sasikala C."/>
        </authorList>
    </citation>
    <scope>NUCLEOTIDE SEQUENCE [LARGE SCALE GENOMIC DNA]</scope>
    <source>
        <strain evidence="1">JB008</strain>
    </source>
</reference>
<dbReference type="Proteomes" id="UP001221217">
    <property type="component" value="Unassembled WGS sequence"/>
</dbReference>
<comment type="caution">
    <text evidence="1">The sequence shown here is derived from an EMBL/GenBank/DDBJ whole genome shotgun (WGS) entry which is preliminary data.</text>
</comment>
<evidence type="ECO:0000313" key="2">
    <source>
        <dbReference type="Proteomes" id="UP001221217"/>
    </source>
</evidence>
<sequence length="65" mass="7479">MEYKDLLEIAAGKSNENKDISDAVKKWLSPPPLDKPEELEKLISTRYRYTGPGKWMKILREAAKS</sequence>
<dbReference type="AlphaFoldDB" id="A0AAJ1MHI5"/>
<accession>A0AAJ1MHI5</accession>
<dbReference type="EMBL" id="JAQQAL010000005">
    <property type="protein sequence ID" value="MDC7225303.1"/>
    <property type="molecule type" value="Genomic_DNA"/>
</dbReference>